<evidence type="ECO:0000313" key="15">
    <source>
        <dbReference type="EMBL" id="CAF4522366.1"/>
    </source>
</evidence>
<evidence type="ECO:0000256" key="3">
    <source>
        <dbReference type="ARBA" id="ARBA00022475"/>
    </source>
</evidence>
<feature type="compositionally biased region" description="Low complexity" evidence="12">
    <location>
        <begin position="498"/>
        <end position="510"/>
    </location>
</feature>
<evidence type="ECO:0000256" key="2">
    <source>
        <dbReference type="ARBA" id="ARBA00010260"/>
    </source>
</evidence>
<keyword evidence="5 13" id="KW-0732">Signal</keyword>
<dbReference type="EMBL" id="CAJOBS010000202">
    <property type="protein sequence ID" value="CAF4522366.1"/>
    <property type="molecule type" value="Genomic_DNA"/>
</dbReference>
<evidence type="ECO:0000256" key="1">
    <source>
        <dbReference type="ARBA" id="ARBA00004609"/>
    </source>
</evidence>
<evidence type="ECO:0000256" key="8">
    <source>
        <dbReference type="ARBA" id="ARBA00023180"/>
    </source>
</evidence>
<evidence type="ECO:0000313" key="14">
    <source>
        <dbReference type="EMBL" id="CAF3607522.1"/>
    </source>
</evidence>
<evidence type="ECO:0000313" key="16">
    <source>
        <dbReference type="Proteomes" id="UP000663838"/>
    </source>
</evidence>
<evidence type="ECO:0000256" key="12">
    <source>
        <dbReference type="SAM" id="MobiDB-lite"/>
    </source>
</evidence>
<feature type="signal peptide" evidence="13">
    <location>
        <begin position="1"/>
        <end position="17"/>
    </location>
</feature>
<evidence type="ECO:0000256" key="7">
    <source>
        <dbReference type="ARBA" id="ARBA00023136"/>
    </source>
</evidence>
<comment type="similarity">
    <text evidence="2 11">Belongs to the glypican family.</text>
</comment>
<dbReference type="GO" id="GO:0016477">
    <property type="term" value="P:cell migration"/>
    <property type="evidence" value="ECO:0007669"/>
    <property type="project" value="TreeGrafter"/>
</dbReference>
<keyword evidence="10" id="KW-0449">Lipoprotein</keyword>
<dbReference type="GO" id="GO:0098552">
    <property type="term" value="C:side of membrane"/>
    <property type="evidence" value="ECO:0007669"/>
    <property type="project" value="UniProtKB-KW"/>
</dbReference>
<keyword evidence="8" id="KW-0325">Glycoprotein</keyword>
<keyword evidence="4" id="KW-0336">GPI-anchor</keyword>
<dbReference type="GO" id="GO:0005576">
    <property type="term" value="C:extracellular region"/>
    <property type="evidence" value="ECO:0007669"/>
    <property type="project" value="TreeGrafter"/>
</dbReference>
<dbReference type="AlphaFoldDB" id="A0A820WV36"/>
<dbReference type="PANTHER" id="PTHR10822">
    <property type="entry name" value="GLYPICAN"/>
    <property type="match status" value="1"/>
</dbReference>
<dbReference type="Proteomes" id="UP000663838">
    <property type="component" value="Unassembled WGS sequence"/>
</dbReference>
<comment type="caution">
    <text evidence="15">The sequence shown here is derived from an EMBL/GenBank/DDBJ whole genome shotgun (WGS) entry which is preliminary data.</text>
</comment>
<dbReference type="GO" id="GO:0005886">
    <property type="term" value="C:plasma membrane"/>
    <property type="evidence" value="ECO:0007669"/>
    <property type="project" value="UniProtKB-SubCell"/>
</dbReference>
<accession>A0A820WV36</accession>
<dbReference type="InterPro" id="IPR001863">
    <property type="entry name" value="Glypican"/>
</dbReference>
<evidence type="ECO:0000256" key="13">
    <source>
        <dbReference type="SAM" id="SignalP"/>
    </source>
</evidence>
<proteinExistence type="inferred from homology"/>
<evidence type="ECO:0000256" key="4">
    <source>
        <dbReference type="ARBA" id="ARBA00022622"/>
    </source>
</evidence>
<evidence type="ECO:0000256" key="9">
    <source>
        <dbReference type="ARBA" id="ARBA00023207"/>
    </source>
</evidence>
<keyword evidence="6" id="KW-0654">Proteoglycan</keyword>
<evidence type="ECO:0000256" key="11">
    <source>
        <dbReference type="RuleBase" id="RU003518"/>
    </source>
</evidence>
<dbReference type="GO" id="GO:1905475">
    <property type="term" value="P:regulation of protein localization to membrane"/>
    <property type="evidence" value="ECO:0007669"/>
    <property type="project" value="TreeGrafter"/>
</dbReference>
<keyword evidence="7" id="KW-0472">Membrane</keyword>
<keyword evidence="3" id="KW-1003">Cell membrane</keyword>
<keyword evidence="9" id="KW-0357">Heparan sulfate</keyword>
<feature type="region of interest" description="Disordered" evidence="12">
    <location>
        <begin position="491"/>
        <end position="510"/>
    </location>
</feature>
<dbReference type="Proteomes" id="UP000663865">
    <property type="component" value="Unassembled WGS sequence"/>
</dbReference>
<dbReference type="PANTHER" id="PTHR10822:SF29">
    <property type="entry name" value="DIVISION ABNORMALLY DELAYED PROTEIN"/>
    <property type="match status" value="1"/>
</dbReference>
<protein>
    <submittedName>
        <fullName evidence="15">Uncharacterized protein</fullName>
    </submittedName>
</protein>
<name>A0A820WV36_9BILA</name>
<comment type="subcellular location">
    <subcellularLocation>
        <location evidence="1">Cell membrane</location>
        <topology evidence="1">Lipid-anchor</topology>
        <topology evidence="1">GPI-anchor</topology>
    </subcellularLocation>
</comment>
<evidence type="ECO:0000256" key="6">
    <source>
        <dbReference type="ARBA" id="ARBA00022974"/>
    </source>
</evidence>
<evidence type="ECO:0000256" key="5">
    <source>
        <dbReference type="ARBA" id="ARBA00022729"/>
    </source>
</evidence>
<dbReference type="GO" id="GO:0090263">
    <property type="term" value="P:positive regulation of canonical Wnt signaling pathway"/>
    <property type="evidence" value="ECO:0007669"/>
    <property type="project" value="TreeGrafter"/>
</dbReference>
<feature type="chain" id="PRO_5036237575" evidence="13">
    <location>
        <begin position="18"/>
        <end position="651"/>
    </location>
</feature>
<dbReference type="GO" id="GO:0009986">
    <property type="term" value="C:cell surface"/>
    <property type="evidence" value="ECO:0007669"/>
    <property type="project" value="TreeGrafter"/>
</dbReference>
<organism evidence="15 16">
    <name type="scientific">Rotaria socialis</name>
    <dbReference type="NCBI Taxonomy" id="392032"/>
    <lineage>
        <taxon>Eukaryota</taxon>
        <taxon>Metazoa</taxon>
        <taxon>Spiralia</taxon>
        <taxon>Gnathifera</taxon>
        <taxon>Rotifera</taxon>
        <taxon>Eurotatoria</taxon>
        <taxon>Bdelloidea</taxon>
        <taxon>Philodinida</taxon>
        <taxon>Philodinidae</taxon>
        <taxon>Rotaria</taxon>
    </lineage>
</organism>
<gene>
    <name evidence="14" type="ORF">KIK155_LOCUS21254</name>
    <name evidence="15" type="ORF">TOA249_LOCUS5103</name>
</gene>
<reference evidence="15" key="1">
    <citation type="submission" date="2021-02" db="EMBL/GenBank/DDBJ databases">
        <authorList>
            <person name="Nowell W R."/>
        </authorList>
    </citation>
    <scope>NUCLEOTIDE SEQUENCE</scope>
</reference>
<dbReference type="EMBL" id="CAJNYV010003745">
    <property type="protein sequence ID" value="CAF3607522.1"/>
    <property type="molecule type" value="Genomic_DNA"/>
</dbReference>
<dbReference type="Pfam" id="PF01153">
    <property type="entry name" value="Glypican"/>
    <property type="match status" value="1"/>
</dbReference>
<sequence length="651" mass="74869">MIYYVFPIILLANFVSTQRPQNECFLLNTKLNKYNIHINVQQKNFSRLNLCEHIVDNRCCPQNYENQIQNATAIELYRLFELNTIHLYEPLLRLANDLNHTTVKLIELSRNETHLVLQRGYNILYQSYRSSIDTFFNNLLTLTYRTYQHDIKVFVDELFRNILHISLTLSNNKMISPTYLSCLWKNHPFGNHLNLIENQLEVNLGKLFQLNELFKLSHELVQILSTSVTTDYHCIDAYMQLSYCNLCGGRGELPCLSNCMNVIESCMVNVTLIDDIWKIFIDSVDNVAYFNNIEKVLSSIGLSISDAVMAFFNSGGVGNKDIIDQCGQIRSRRQAFAIDQTVDDEYSKTLALSLLDQQLSHMSQSLQSYRSFWVELPKHVCKSKGISSINQNECWTGTLISQDEGSSVKLNYDKPLSLKLQWIVKEMKQKSLVNASTHRITSALNINPATNPSTVNESKTNVIIENFTDALKSNDLDDYPNDNEFDYSDYAYEDSTDETTTTTTTTTTTATTTSITTTTTAKKTITRKTSHRIATTTTTTTTDRTDDYPSIDDTNTAFYDYGDTDLYSDEESEENSSTEQPIIITTTRRITTTVNWKDRIPIYHRKPPIIWNVNNDDNYDQNLEKQEQRRNSGYSLHYSLLLLLTMFISRV</sequence>
<evidence type="ECO:0000256" key="10">
    <source>
        <dbReference type="ARBA" id="ARBA00023288"/>
    </source>
</evidence>